<protein>
    <submittedName>
        <fullName evidence="2">Preprotein translocase subunit Tim44</fullName>
    </submittedName>
</protein>
<dbReference type="NCBIfam" id="NF033779">
    <property type="entry name" value="Tim44_TimA_adap"/>
    <property type="match status" value="1"/>
</dbReference>
<accession>A0A126V6P4</accession>
<name>A0A126V6P4_9RHOB</name>
<dbReference type="InterPro" id="IPR032710">
    <property type="entry name" value="NTF2-like_dom_sf"/>
</dbReference>
<dbReference type="PIRSF" id="PIRSF031890">
    <property type="entry name" value="UCP031890_transporter_Tim44"/>
    <property type="match status" value="1"/>
</dbReference>
<reference evidence="2 3" key="1">
    <citation type="submission" date="2016-02" db="EMBL/GenBank/DDBJ databases">
        <title>Complete genome sequence of Halocynthiibacter arcticus PAMC 20958t from arctic marine sediment.</title>
        <authorList>
            <person name="Lee Y.M."/>
            <person name="Baek K."/>
            <person name="Lee H.K."/>
            <person name="Shin S.C."/>
        </authorList>
    </citation>
    <scope>NUCLEOTIDE SEQUENCE [LARGE SCALE GENOMIC DNA]</scope>
    <source>
        <strain evidence="2">PAMC 20958</strain>
    </source>
</reference>
<evidence type="ECO:0000259" key="1">
    <source>
        <dbReference type="SMART" id="SM00978"/>
    </source>
</evidence>
<dbReference type="SMART" id="SM00978">
    <property type="entry name" value="Tim44"/>
    <property type="match status" value="1"/>
</dbReference>
<dbReference type="EMBL" id="CP014327">
    <property type="protein sequence ID" value="AML53546.1"/>
    <property type="molecule type" value="Genomic_DNA"/>
</dbReference>
<dbReference type="OrthoDB" id="9798618at2"/>
<dbReference type="InterPro" id="IPR016985">
    <property type="entry name" value="UCP031890_Tim44-rel"/>
</dbReference>
<dbReference type="SUPFAM" id="SSF54427">
    <property type="entry name" value="NTF2-like"/>
    <property type="match status" value="1"/>
</dbReference>
<gene>
    <name evidence="2" type="ORF">RC74_05820</name>
</gene>
<dbReference type="RefSeq" id="WP_039002883.1">
    <property type="nucleotide sequence ID" value="NZ_CP014327.1"/>
</dbReference>
<evidence type="ECO:0000313" key="2">
    <source>
        <dbReference type="EMBL" id="AML53546.1"/>
    </source>
</evidence>
<organism evidence="2 3">
    <name type="scientific">Falsihalocynthiibacter arcticus</name>
    <dbReference type="NCBI Taxonomy" id="1579316"/>
    <lineage>
        <taxon>Bacteria</taxon>
        <taxon>Pseudomonadati</taxon>
        <taxon>Pseudomonadota</taxon>
        <taxon>Alphaproteobacteria</taxon>
        <taxon>Rhodobacterales</taxon>
        <taxon>Roseobacteraceae</taxon>
        <taxon>Falsihalocynthiibacter</taxon>
    </lineage>
</organism>
<feature type="domain" description="Tim44-like" evidence="1">
    <location>
        <begin position="70"/>
        <end position="218"/>
    </location>
</feature>
<dbReference type="Gene3D" id="3.10.450.240">
    <property type="match status" value="1"/>
</dbReference>
<dbReference type="KEGG" id="hat:RC74_05820"/>
<keyword evidence="3" id="KW-1185">Reference proteome</keyword>
<dbReference type="Proteomes" id="UP000070371">
    <property type="component" value="Chromosome"/>
</dbReference>
<dbReference type="AlphaFoldDB" id="A0A126V6P4"/>
<proteinExistence type="predicted"/>
<sequence>MNGGGLQLLVLAGIAIFLILKLKDVLGTRDGFEPPREDTLAPKAVKGPTFSVIEGGPDRDIVDHTDDADTIAAITQMKKIEPNLSITEFLGGARGAYEMILMGFEHGDLDDIAPYLSEDVHQSFVDVIADREDRGLTIEAQFIGVRELALVGAEFDPKSKVGEVTIKFTGELTSIVRDNSGEIVEGDATTVKRQKDVWTFARTLGAADPNWQLVQTGG</sequence>
<dbReference type="Pfam" id="PF04280">
    <property type="entry name" value="Tim44"/>
    <property type="match status" value="1"/>
</dbReference>
<evidence type="ECO:0000313" key="3">
    <source>
        <dbReference type="Proteomes" id="UP000070371"/>
    </source>
</evidence>
<dbReference type="STRING" id="1579316.RC74_05820"/>
<dbReference type="InterPro" id="IPR007379">
    <property type="entry name" value="Tim44-like_dom"/>
</dbReference>